<reference evidence="1 2" key="1">
    <citation type="submission" date="2018-09" db="EMBL/GenBank/DDBJ databases">
        <title>Arachidicoccus sp. nov., a bacterium isolated from soil.</title>
        <authorList>
            <person name="Weon H.-Y."/>
            <person name="Kwon S.-W."/>
            <person name="Lee S.A."/>
        </authorList>
    </citation>
    <scope>NUCLEOTIDE SEQUENCE [LARGE SCALE GENOMIC DNA]</scope>
    <source>
        <strain evidence="1 2">KIS59-12</strain>
    </source>
</reference>
<gene>
    <name evidence="1" type="ORF">D6B99_12070</name>
</gene>
<protein>
    <submittedName>
        <fullName evidence="1">Uncharacterized protein</fullName>
    </submittedName>
</protein>
<name>A0A386HSM2_9BACT</name>
<sequence length="94" mass="10908">MIYIFSKKLMNLNRIAKSRQPANVKLSVNMLMIDLFAASSAKTVPAFYVFATIAINIDIEERRLFFDIKKAYQNDRLIIKTVMLYCSLYSSIFL</sequence>
<dbReference type="EMBL" id="CP032489">
    <property type="protein sequence ID" value="AYD48274.1"/>
    <property type="molecule type" value="Genomic_DNA"/>
</dbReference>
<evidence type="ECO:0000313" key="2">
    <source>
        <dbReference type="Proteomes" id="UP000266118"/>
    </source>
</evidence>
<dbReference type="AlphaFoldDB" id="A0A386HSM2"/>
<proteinExistence type="predicted"/>
<organism evidence="1 2">
    <name type="scientific">Arachidicoccus soli</name>
    <dbReference type="NCBI Taxonomy" id="2341117"/>
    <lineage>
        <taxon>Bacteria</taxon>
        <taxon>Pseudomonadati</taxon>
        <taxon>Bacteroidota</taxon>
        <taxon>Chitinophagia</taxon>
        <taxon>Chitinophagales</taxon>
        <taxon>Chitinophagaceae</taxon>
        <taxon>Arachidicoccus</taxon>
    </lineage>
</organism>
<keyword evidence="2" id="KW-1185">Reference proteome</keyword>
<dbReference type="Proteomes" id="UP000266118">
    <property type="component" value="Chromosome"/>
</dbReference>
<evidence type="ECO:0000313" key="1">
    <source>
        <dbReference type="EMBL" id="AYD48274.1"/>
    </source>
</evidence>
<accession>A0A386HSM2</accession>
<dbReference type="KEGG" id="ark:D6B99_12070"/>